<sequence>MVQWPWRLSVFAFAALTSACATVQPWQRGDLARTEMAFEPDAVLGAYRRHVEFSKEAASGGPTLGGGGCGCN</sequence>
<dbReference type="InterPro" id="IPR025362">
    <property type="entry name" value="DUF4266"/>
</dbReference>
<evidence type="ECO:0000313" key="3">
    <source>
        <dbReference type="EMBL" id="SFF26163.1"/>
    </source>
</evidence>
<evidence type="ECO:0000313" key="4">
    <source>
        <dbReference type="Proteomes" id="UP000199771"/>
    </source>
</evidence>
<evidence type="ECO:0000256" key="1">
    <source>
        <dbReference type="SAM" id="SignalP"/>
    </source>
</evidence>
<evidence type="ECO:0000259" key="2">
    <source>
        <dbReference type="Pfam" id="PF14086"/>
    </source>
</evidence>
<organism evidence="3 4">
    <name type="scientific">Fontimonas thermophila</name>
    <dbReference type="NCBI Taxonomy" id="1076937"/>
    <lineage>
        <taxon>Bacteria</taxon>
        <taxon>Pseudomonadati</taxon>
        <taxon>Pseudomonadota</taxon>
        <taxon>Gammaproteobacteria</taxon>
        <taxon>Nevskiales</taxon>
        <taxon>Nevskiaceae</taxon>
        <taxon>Fontimonas</taxon>
    </lineage>
</organism>
<feature type="domain" description="DUF4266" evidence="2">
    <location>
        <begin position="23"/>
        <end position="72"/>
    </location>
</feature>
<dbReference type="RefSeq" id="WP_091530411.1">
    <property type="nucleotide sequence ID" value="NZ_FOOC01000001.1"/>
</dbReference>
<keyword evidence="1" id="KW-0732">Signal</keyword>
<gene>
    <name evidence="3" type="ORF">SAMN04488120_101247</name>
</gene>
<dbReference type="Pfam" id="PF14086">
    <property type="entry name" value="DUF4266"/>
    <property type="match status" value="1"/>
</dbReference>
<dbReference type="STRING" id="1076937.SAMN04488120_101247"/>
<protein>
    <recommendedName>
        <fullName evidence="2">DUF4266 domain-containing protein</fullName>
    </recommendedName>
</protein>
<dbReference type="Proteomes" id="UP000199771">
    <property type="component" value="Unassembled WGS sequence"/>
</dbReference>
<keyword evidence="4" id="KW-1185">Reference proteome</keyword>
<accession>A0A1I2H9X2</accession>
<dbReference type="AlphaFoldDB" id="A0A1I2H9X2"/>
<reference evidence="3 4" key="1">
    <citation type="submission" date="2016-10" db="EMBL/GenBank/DDBJ databases">
        <authorList>
            <person name="de Groot N.N."/>
        </authorList>
    </citation>
    <scope>NUCLEOTIDE SEQUENCE [LARGE SCALE GENOMIC DNA]</scope>
    <source>
        <strain evidence="3 4">DSM 23609</strain>
    </source>
</reference>
<dbReference type="EMBL" id="FOOC01000001">
    <property type="protein sequence ID" value="SFF26163.1"/>
    <property type="molecule type" value="Genomic_DNA"/>
</dbReference>
<proteinExistence type="predicted"/>
<name>A0A1I2H9X2_9GAMM</name>
<feature type="signal peptide" evidence="1">
    <location>
        <begin position="1"/>
        <end position="23"/>
    </location>
</feature>
<dbReference type="PROSITE" id="PS51257">
    <property type="entry name" value="PROKAR_LIPOPROTEIN"/>
    <property type="match status" value="1"/>
</dbReference>
<dbReference type="OrthoDB" id="5574393at2"/>
<feature type="chain" id="PRO_5011710159" description="DUF4266 domain-containing protein" evidence="1">
    <location>
        <begin position="24"/>
        <end position="72"/>
    </location>
</feature>